<evidence type="ECO:0000256" key="3">
    <source>
        <dbReference type="ARBA" id="ARBA00023119"/>
    </source>
</evidence>
<dbReference type="Gene3D" id="2.60.120.1000">
    <property type="match status" value="1"/>
</dbReference>
<evidence type="ECO:0000259" key="4">
    <source>
        <dbReference type="PROSITE" id="PS51461"/>
    </source>
</evidence>
<evidence type="ECO:0000256" key="2">
    <source>
        <dbReference type="ARBA" id="ARBA00022525"/>
    </source>
</evidence>
<evidence type="ECO:0000256" key="1">
    <source>
        <dbReference type="ARBA" id="ARBA00004613"/>
    </source>
</evidence>
<keyword evidence="2" id="KW-0964">Secreted</keyword>
<protein>
    <submittedName>
        <fullName evidence="5">COBA1 protein</fullName>
    </submittedName>
</protein>
<proteinExistence type="predicted"/>
<feature type="non-terminal residue" evidence="5">
    <location>
        <position position="49"/>
    </location>
</feature>
<feature type="non-terminal residue" evidence="5">
    <location>
        <position position="1"/>
    </location>
</feature>
<feature type="domain" description="Fibrillar collagen NC1" evidence="4">
    <location>
        <begin position="1"/>
        <end position="48"/>
    </location>
</feature>
<dbReference type="EMBL" id="JAAWVQ010066418">
    <property type="protein sequence ID" value="MBN3277096.1"/>
    <property type="molecule type" value="Genomic_DNA"/>
</dbReference>
<accession>A0ABS2XRV0</accession>
<keyword evidence="6" id="KW-1185">Reference proteome</keyword>
<comment type="caution">
    <text evidence="5">The sequence shown here is derived from an EMBL/GenBank/DDBJ whole genome shotgun (WGS) entry which is preliminary data.</text>
</comment>
<name>A0ABS2XRV0_POLSP</name>
<comment type="subcellular location">
    <subcellularLocation>
        <location evidence="1">Secreted</location>
    </subcellularLocation>
</comment>
<reference evidence="5" key="1">
    <citation type="journal article" date="2021" name="Cell">
        <title>Tracing the genetic footprints of vertebrate landing in non-teleost ray-finned fishes.</title>
        <authorList>
            <person name="Bi X."/>
            <person name="Wang K."/>
            <person name="Yang L."/>
            <person name="Pan H."/>
            <person name="Jiang H."/>
            <person name="Wei Q."/>
            <person name="Fang M."/>
            <person name="Yu H."/>
            <person name="Zhu C."/>
            <person name="Cai Y."/>
            <person name="He Y."/>
            <person name="Gan X."/>
            <person name="Zeng H."/>
            <person name="Yu D."/>
            <person name="Zhu Y."/>
            <person name="Jiang H."/>
            <person name="Qiu Q."/>
            <person name="Yang H."/>
            <person name="Zhang Y.E."/>
            <person name="Wang W."/>
            <person name="Zhu M."/>
            <person name="He S."/>
            <person name="Zhang G."/>
        </authorList>
    </citation>
    <scope>NUCLEOTIDE SEQUENCE</scope>
    <source>
        <strain evidence="5">Pddl_001</strain>
    </source>
</reference>
<evidence type="ECO:0000313" key="5">
    <source>
        <dbReference type="EMBL" id="MBN3277096.1"/>
    </source>
</evidence>
<dbReference type="InterPro" id="IPR000885">
    <property type="entry name" value="Fib_collagen_C"/>
</dbReference>
<gene>
    <name evidence="5" type="primary">Col11a1_0</name>
    <name evidence="5" type="ORF">GTO93_0004388</name>
</gene>
<evidence type="ECO:0000313" key="6">
    <source>
        <dbReference type="Proteomes" id="UP001166093"/>
    </source>
</evidence>
<sequence>QLRKGYEKTVMEINTPKIDQVPIVDVMLNDFGDPNQKFGFVVGPVCFLG</sequence>
<organism evidence="5 6">
    <name type="scientific">Polyodon spathula</name>
    <name type="common">North American paddlefish</name>
    <name type="synonym">Squalus spathula</name>
    <dbReference type="NCBI Taxonomy" id="7913"/>
    <lineage>
        <taxon>Eukaryota</taxon>
        <taxon>Metazoa</taxon>
        <taxon>Chordata</taxon>
        <taxon>Craniata</taxon>
        <taxon>Vertebrata</taxon>
        <taxon>Euteleostomi</taxon>
        <taxon>Actinopterygii</taxon>
        <taxon>Chondrostei</taxon>
        <taxon>Acipenseriformes</taxon>
        <taxon>Polyodontidae</taxon>
        <taxon>Polyodon</taxon>
    </lineage>
</organism>
<keyword evidence="3" id="KW-0176">Collagen</keyword>
<dbReference type="Proteomes" id="UP001166093">
    <property type="component" value="Unassembled WGS sequence"/>
</dbReference>
<dbReference type="Pfam" id="PF01410">
    <property type="entry name" value="COLFI"/>
    <property type="match status" value="1"/>
</dbReference>
<dbReference type="PROSITE" id="PS51461">
    <property type="entry name" value="NC1_FIB"/>
    <property type="match status" value="1"/>
</dbReference>